<dbReference type="AlphaFoldDB" id="A0A3A8QPH6"/>
<dbReference type="InterPro" id="IPR024983">
    <property type="entry name" value="CHAT_dom"/>
</dbReference>
<dbReference type="EMBL" id="RAWB01000008">
    <property type="protein sequence ID" value="RKH68265.1"/>
    <property type="molecule type" value="Genomic_DNA"/>
</dbReference>
<comment type="caution">
    <text evidence="3">The sequence shown here is derived from an EMBL/GenBank/DDBJ whole genome shotgun (WGS) entry which is preliminary data.</text>
</comment>
<dbReference type="InterPro" id="IPR008969">
    <property type="entry name" value="CarboxyPept-like_regulatory"/>
</dbReference>
<evidence type="ECO:0000313" key="3">
    <source>
        <dbReference type="EMBL" id="RKH68265.1"/>
    </source>
</evidence>
<evidence type="ECO:0000256" key="1">
    <source>
        <dbReference type="SAM" id="MobiDB-lite"/>
    </source>
</evidence>
<feature type="region of interest" description="Disordered" evidence="1">
    <location>
        <begin position="1"/>
        <end position="34"/>
    </location>
</feature>
<dbReference type="Pfam" id="PF12770">
    <property type="entry name" value="CHAT"/>
    <property type="match status" value="1"/>
</dbReference>
<evidence type="ECO:0000313" key="4">
    <source>
        <dbReference type="Proteomes" id="UP000272888"/>
    </source>
</evidence>
<feature type="domain" description="CHAT" evidence="2">
    <location>
        <begin position="229"/>
        <end position="381"/>
    </location>
</feature>
<dbReference type="SUPFAM" id="SSF49464">
    <property type="entry name" value="Carboxypeptidase regulatory domain-like"/>
    <property type="match status" value="1"/>
</dbReference>
<keyword evidence="4" id="KW-1185">Reference proteome</keyword>
<name>A0A3A8QPH6_9BACT</name>
<gene>
    <name evidence="3" type="ORF">D7V93_01485</name>
</gene>
<organism evidence="3 4">
    <name type="scientific">Corallococcus llansteffanensis</name>
    <dbReference type="NCBI Taxonomy" id="2316731"/>
    <lineage>
        <taxon>Bacteria</taxon>
        <taxon>Pseudomonadati</taxon>
        <taxon>Myxococcota</taxon>
        <taxon>Myxococcia</taxon>
        <taxon>Myxococcales</taxon>
        <taxon>Cystobacterineae</taxon>
        <taxon>Myxococcaceae</taxon>
        <taxon>Corallococcus</taxon>
    </lineage>
</organism>
<evidence type="ECO:0000259" key="2">
    <source>
        <dbReference type="Pfam" id="PF12770"/>
    </source>
</evidence>
<protein>
    <submittedName>
        <fullName evidence="3">CHAT domain-containing protein</fullName>
    </submittedName>
</protein>
<reference evidence="4" key="1">
    <citation type="submission" date="2018-09" db="EMBL/GenBank/DDBJ databases">
        <authorList>
            <person name="Livingstone P.G."/>
            <person name="Whitworth D.E."/>
        </authorList>
    </citation>
    <scope>NUCLEOTIDE SEQUENCE [LARGE SCALE GENOMIC DNA]</scope>
    <source>
        <strain evidence="4">CA051B</strain>
    </source>
</reference>
<dbReference type="Gene3D" id="2.60.40.1120">
    <property type="entry name" value="Carboxypeptidase-like, regulatory domain"/>
    <property type="match status" value="1"/>
</dbReference>
<dbReference type="Proteomes" id="UP000272888">
    <property type="component" value="Unassembled WGS sequence"/>
</dbReference>
<accession>A0A3A8QPH6</accession>
<sequence>MARCSSRGPAEPTGLPPRCTPPERASTPMPPEETAPYSLTIEVARAEGAGDPHAFRCMRQDYVFRSTKGFGSAEFPWDEQVLGAMAQLLRPRPEPGALQHLGERLRTFLEQGLSTHEGWAHHELALLQAVEAGRPVYLTFRFGAAELYSLPWELVALRTTGQHLGELPGCLVQYEWPGVHPAPLPSRRLPGSDRVLFGWSAAAGEVPWREHREALTQASRGHRYGFEPEKDVVARLSLTALEQHLREAVEAKRPVTALHLLCHGTRQAGGTSGLVWDGAQGEPEVVDAAALRRVLAPHAGWLRLVVLCACYGGHAGAPGNALGSVAQGLHRVGLEAVVSSRLPLSVAGSVRLTESFYANWQGPPSVRPALLEARRALLRTGGLEWASLQLFSPLEPPRAASLLRRRLLLGLGATAAGLLTTSAVRAMPRVQPLGGQVLDEEGRALMGARVTLLLSQRDDALRVETDEQGLFHLELRAEREAEVRFRVEKEGYLPFESTATLGNTGLGFSLEREP</sequence>
<proteinExistence type="predicted"/>